<evidence type="ECO:0000313" key="3">
    <source>
        <dbReference type="EMBL" id="TYB30875.1"/>
    </source>
</evidence>
<dbReference type="Proteomes" id="UP000324143">
    <property type="component" value="Unassembled WGS sequence"/>
</dbReference>
<dbReference type="InterPro" id="IPR036465">
    <property type="entry name" value="vWFA_dom_sf"/>
</dbReference>
<dbReference type="Pfam" id="PF01882">
    <property type="entry name" value="DUF58"/>
    <property type="match status" value="1"/>
</dbReference>
<feature type="coiled-coil region" evidence="1">
    <location>
        <begin position="250"/>
        <end position="277"/>
    </location>
</feature>
<dbReference type="PANTHER" id="PTHR33608:SF7">
    <property type="entry name" value="DUF58 DOMAIN-CONTAINING PROTEIN"/>
    <property type="match status" value="1"/>
</dbReference>
<keyword evidence="1" id="KW-0175">Coiled coil</keyword>
<proteinExistence type="predicted"/>
<dbReference type="EMBL" id="VSIX01000065">
    <property type="protein sequence ID" value="TYB30875.1"/>
    <property type="molecule type" value="Genomic_DNA"/>
</dbReference>
<accession>A0A5D0MG50</accession>
<organism evidence="3 4">
    <name type="scientific">Candidatus Mcinerneyibacterium aminivorans</name>
    <dbReference type="NCBI Taxonomy" id="2703815"/>
    <lineage>
        <taxon>Bacteria</taxon>
        <taxon>Candidatus Macinerneyibacteriota</taxon>
        <taxon>Candidatus Mcinerneyibacteria</taxon>
        <taxon>Candidatus Mcinerneyibacteriales</taxon>
        <taxon>Candidatus Mcinerneyibacteriaceae</taxon>
        <taxon>Candidatus Mcinerneyibacterium</taxon>
    </lineage>
</organism>
<dbReference type="AlphaFoldDB" id="A0A5D0MG50"/>
<protein>
    <submittedName>
        <fullName evidence="3">DUF58 domain-containing protein</fullName>
    </submittedName>
</protein>
<dbReference type="InterPro" id="IPR002881">
    <property type="entry name" value="DUF58"/>
</dbReference>
<sequence>MASKKINDFTPSEIGNLKYFEIFSNLIIKNIVNGLHQSPFSGHSIEFKDYRKYQYGDDFKKIDWKLYARTDKLFIKKFEKKVNVDIHIFLDNSNSMYFGEKVSKLIYGKYLTAILTGIALKQNNNVFLYSFNDSIYKFSKKLSNFSSINIAYNRLKQIKASERTNFSNLRQKIKKINNSIIFIISDFWGDLDNIIDIGKYGRVDKNELNYFHILSNKEQKFNFNGSYEFIDSEKKSREIFSVKQIKKYYLDRLKERINTLKKEINSQNNNYLLLNNRDNLYSILYKYFMNR</sequence>
<name>A0A5D0MG50_9BACT</name>
<comment type="caution">
    <text evidence="3">The sequence shown here is derived from an EMBL/GenBank/DDBJ whole genome shotgun (WGS) entry which is preliminary data.</text>
</comment>
<evidence type="ECO:0000259" key="2">
    <source>
        <dbReference type="Pfam" id="PF01882"/>
    </source>
</evidence>
<dbReference type="PANTHER" id="PTHR33608">
    <property type="entry name" value="BLL2464 PROTEIN"/>
    <property type="match status" value="1"/>
</dbReference>
<evidence type="ECO:0000256" key="1">
    <source>
        <dbReference type="SAM" id="Coils"/>
    </source>
</evidence>
<reference evidence="3" key="1">
    <citation type="submission" date="2019-08" db="EMBL/GenBank/DDBJ databases">
        <title>Genomic characterization of a novel candidate phylum (ARYD3) from a high temperature, high salinity tertiary oil reservoir in north central Oklahoma, USA.</title>
        <authorList>
            <person name="Youssef N.H."/>
            <person name="Yadav A."/>
            <person name="Elshahed M.S."/>
        </authorList>
    </citation>
    <scope>NUCLEOTIDE SEQUENCE [LARGE SCALE GENOMIC DNA]</scope>
    <source>
        <strain evidence="3">ARYD3</strain>
    </source>
</reference>
<keyword evidence="4" id="KW-1185">Reference proteome</keyword>
<feature type="domain" description="DUF58" evidence="2">
    <location>
        <begin position="49"/>
        <end position="242"/>
    </location>
</feature>
<evidence type="ECO:0000313" key="4">
    <source>
        <dbReference type="Proteomes" id="UP000324143"/>
    </source>
</evidence>
<dbReference type="SUPFAM" id="SSF53300">
    <property type="entry name" value="vWA-like"/>
    <property type="match status" value="1"/>
</dbReference>
<gene>
    <name evidence="3" type="ORF">FXF47_06735</name>
</gene>